<dbReference type="SUPFAM" id="SSF56601">
    <property type="entry name" value="beta-lactamase/transpeptidase-like"/>
    <property type="match status" value="1"/>
</dbReference>
<dbReference type="Pfam" id="PF00144">
    <property type="entry name" value="Beta-lactamase"/>
    <property type="match status" value="1"/>
</dbReference>
<keyword evidence="7" id="KW-0732">Signal</keyword>
<reference evidence="9 10" key="1">
    <citation type="submission" date="2019-07" db="EMBL/GenBank/DDBJ databases">
        <title>Deep subsurface shale carbon reservoir microbial communities from Ohio and West Virginia, USA.</title>
        <authorList>
            <person name="Wrighton K."/>
        </authorList>
    </citation>
    <scope>NUCLEOTIDE SEQUENCE [LARGE SCALE GENOMIC DNA]</scope>
    <source>
        <strain evidence="9 10">NP_8Ht</strain>
    </source>
</reference>
<proteinExistence type="inferred from homology"/>
<keyword evidence="5 6" id="KW-0046">Antibiotic resistance</keyword>
<evidence type="ECO:0000313" key="9">
    <source>
        <dbReference type="EMBL" id="TYP66281.1"/>
    </source>
</evidence>
<dbReference type="InterPro" id="IPR050491">
    <property type="entry name" value="AmpC-like"/>
</dbReference>
<sequence>MHPIPKIQARLVVAAVLATLSCNVAAGMNIENIDRTVDESAKAAMAEHGIPGMAVAITAHGQQRFFDFGVASKKTGQPVTRDTLFEVGSVSKTLTATLAAYSQAQGKLSLSDSPCRYLPALECDRLGQISLIDLATHTAGGFPLQLPDDIQTEQQLTQYFNNWQPQHSTGRCRSYANPSIGLLGRAAAKSLGMPYADALQSQLLPKLGMVDTYLTVPPEQMTRYAQGYDKAGKPVRLNPALLADEAYGVKTTSKDLLHFVDAQLGVVEMDTSIKSAVAATRTGYYRVGAMTQALVWEQYPYPAKLDDLLTGNGSSMVLESKPVEPIAPPLEPQRSVWINKTGSTNGFGAYVAFVPAKQIGIVILANRYYPNEERVKLAYRILQQLD</sequence>
<gene>
    <name evidence="9" type="ORF">A9A72_121279</name>
</gene>
<dbReference type="PANTHER" id="PTHR46825:SF8">
    <property type="entry name" value="BETA-LACTAMASE-RELATED"/>
    <property type="match status" value="1"/>
</dbReference>
<dbReference type="GO" id="GO:0008800">
    <property type="term" value="F:beta-lactamase activity"/>
    <property type="evidence" value="ECO:0007669"/>
    <property type="project" value="UniProtKB-UniRule"/>
</dbReference>
<name>A0A5S5BGU4_STUST</name>
<evidence type="ECO:0000256" key="7">
    <source>
        <dbReference type="SAM" id="SignalP"/>
    </source>
</evidence>
<evidence type="ECO:0000313" key="10">
    <source>
        <dbReference type="Proteomes" id="UP000324282"/>
    </source>
</evidence>
<dbReference type="GO" id="GO:0046677">
    <property type="term" value="P:response to antibiotic"/>
    <property type="evidence" value="ECO:0007669"/>
    <property type="project" value="UniProtKB-UniRule"/>
</dbReference>
<dbReference type="InterPro" id="IPR058136">
    <property type="entry name" value="AmpC"/>
</dbReference>
<dbReference type="InterPro" id="IPR001586">
    <property type="entry name" value="Beta-lactam_class-C_AS"/>
</dbReference>
<comment type="catalytic activity">
    <reaction evidence="1 6">
        <text>a beta-lactam + H2O = a substituted beta-amino acid</text>
        <dbReference type="Rhea" id="RHEA:20401"/>
        <dbReference type="ChEBI" id="CHEBI:15377"/>
        <dbReference type="ChEBI" id="CHEBI:35627"/>
        <dbReference type="ChEBI" id="CHEBI:140347"/>
        <dbReference type="EC" id="3.5.2.6"/>
    </reaction>
</comment>
<evidence type="ECO:0000256" key="4">
    <source>
        <dbReference type="ARBA" id="ARBA00022801"/>
    </source>
</evidence>
<organism evidence="9 10">
    <name type="scientific">Stutzerimonas stutzeri</name>
    <name type="common">Pseudomonas stutzeri</name>
    <dbReference type="NCBI Taxonomy" id="316"/>
    <lineage>
        <taxon>Bacteria</taxon>
        <taxon>Pseudomonadati</taxon>
        <taxon>Pseudomonadota</taxon>
        <taxon>Gammaproteobacteria</taxon>
        <taxon>Pseudomonadales</taxon>
        <taxon>Pseudomonadaceae</taxon>
        <taxon>Stutzerimonas</taxon>
    </lineage>
</organism>
<evidence type="ECO:0000256" key="2">
    <source>
        <dbReference type="ARBA" id="ARBA00007840"/>
    </source>
</evidence>
<dbReference type="GO" id="GO:0030288">
    <property type="term" value="C:outer membrane-bounded periplasmic space"/>
    <property type="evidence" value="ECO:0007669"/>
    <property type="project" value="InterPro"/>
</dbReference>
<evidence type="ECO:0000256" key="3">
    <source>
        <dbReference type="ARBA" id="ARBA00012865"/>
    </source>
</evidence>
<dbReference type="InterPro" id="IPR012338">
    <property type="entry name" value="Beta-lactam/transpept-like"/>
</dbReference>
<feature type="signal peptide" evidence="7">
    <location>
        <begin position="1"/>
        <end position="26"/>
    </location>
</feature>
<dbReference type="PROSITE" id="PS51257">
    <property type="entry name" value="PROKAR_LIPOPROTEIN"/>
    <property type="match status" value="1"/>
</dbReference>
<feature type="chain" id="PRO_5024420177" description="Beta-lactamase" evidence="7">
    <location>
        <begin position="27"/>
        <end position="386"/>
    </location>
</feature>
<comment type="similarity">
    <text evidence="2 6">Belongs to the class-C beta-lactamase family.</text>
</comment>
<dbReference type="PROSITE" id="PS00336">
    <property type="entry name" value="BETA_LACTAMASE_C"/>
    <property type="match status" value="1"/>
</dbReference>
<accession>A0A5S5BGU4</accession>
<dbReference type="InterPro" id="IPR001466">
    <property type="entry name" value="Beta-lactam-related"/>
</dbReference>
<dbReference type="EMBL" id="VNHQ01000011">
    <property type="protein sequence ID" value="TYP66281.1"/>
    <property type="molecule type" value="Genomic_DNA"/>
</dbReference>
<evidence type="ECO:0000256" key="1">
    <source>
        <dbReference type="ARBA" id="ARBA00001526"/>
    </source>
</evidence>
<keyword evidence="4 6" id="KW-0378">Hydrolase</keyword>
<evidence type="ECO:0000256" key="5">
    <source>
        <dbReference type="ARBA" id="ARBA00023251"/>
    </source>
</evidence>
<dbReference type="GO" id="GO:0017001">
    <property type="term" value="P:antibiotic catabolic process"/>
    <property type="evidence" value="ECO:0007669"/>
    <property type="project" value="InterPro"/>
</dbReference>
<feature type="domain" description="Beta-lactamase-related" evidence="8">
    <location>
        <begin position="38"/>
        <end position="384"/>
    </location>
</feature>
<evidence type="ECO:0000256" key="6">
    <source>
        <dbReference type="RuleBase" id="RU361140"/>
    </source>
</evidence>
<dbReference type="Gene3D" id="3.40.710.10">
    <property type="entry name" value="DD-peptidase/beta-lactamase superfamily"/>
    <property type="match status" value="1"/>
</dbReference>
<dbReference type="AlphaFoldDB" id="A0A5S5BGU4"/>
<dbReference type="PANTHER" id="PTHR46825">
    <property type="entry name" value="D-ALANYL-D-ALANINE-CARBOXYPEPTIDASE/ENDOPEPTIDASE AMPH"/>
    <property type="match status" value="1"/>
</dbReference>
<comment type="caution">
    <text evidence="9">The sequence shown here is derived from an EMBL/GenBank/DDBJ whole genome shotgun (WGS) entry which is preliminary data.</text>
</comment>
<dbReference type="EC" id="3.5.2.6" evidence="3 6"/>
<protein>
    <recommendedName>
        <fullName evidence="3 6">Beta-lactamase</fullName>
        <ecNumber evidence="3 6">3.5.2.6</ecNumber>
    </recommendedName>
</protein>
<dbReference type="Proteomes" id="UP000324282">
    <property type="component" value="Unassembled WGS sequence"/>
</dbReference>
<evidence type="ECO:0000259" key="8">
    <source>
        <dbReference type="Pfam" id="PF00144"/>
    </source>
</evidence>
<dbReference type="NCBIfam" id="NF033085">
    <property type="entry name" value="bla_class_C"/>
    <property type="match status" value="1"/>
</dbReference>
<dbReference type="OrthoDB" id="5377431at2"/>